<dbReference type="GO" id="GO:0052757">
    <property type="term" value="F:chondroitin hydrolase activity"/>
    <property type="evidence" value="ECO:0007669"/>
    <property type="project" value="TreeGrafter"/>
</dbReference>
<evidence type="ECO:0008006" key="6">
    <source>
        <dbReference type="Google" id="ProtNLM"/>
    </source>
</evidence>
<feature type="compositionally biased region" description="Polar residues" evidence="3">
    <location>
        <begin position="1"/>
        <end position="11"/>
    </location>
</feature>
<evidence type="ECO:0000313" key="4">
    <source>
        <dbReference type="EMBL" id="GAC75880.1"/>
    </source>
</evidence>
<dbReference type="Proteomes" id="UP000011976">
    <property type="component" value="Unassembled WGS sequence"/>
</dbReference>
<dbReference type="PANTHER" id="PTHR36845">
    <property type="entry name" value="HYDROLASE, PUTATIVE (AFU_ORTHOLOGUE AFUA_7G05090)-RELATED"/>
    <property type="match status" value="1"/>
</dbReference>
<proteinExistence type="inferred from homology"/>
<organism evidence="4 5">
    <name type="scientific">Pseudozyma antarctica (strain T-34)</name>
    <name type="common">Yeast</name>
    <name type="synonym">Candida antarctica</name>
    <dbReference type="NCBI Taxonomy" id="1151754"/>
    <lineage>
        <taxon>Eukaryota</taxon>
        <taxon>Fungi</taxon>
        <taxon>Dikarya</taxon>
        <taxon>Basidiomycota</taxon>
        <taxon>Ustilaginomycotina</taxon>
        <taxon>Ustilaginomycetes</taxon>
        <taxon>Ustilaginales</taxon>
        <taxon>Ustilaginaceae</taxon>
        <taxon>Moesziomyces</taxon>
    </lineage>
</organism>
<protein>
    <recommendedName>
        <fullName evidence="6">Glucuronyl hydrolase</fullName>
    </recommendedName>
</protein>
<accession>M9M5N0</accession>
<dbReference type="PANTHER" id="PTHR36845:SF1">
    <property type="entry name" value="HYDROLASE, PUTATIVE (AFU_ORTHOLOGUE AFUA_7G05090)-RELATED"/>
    <property type="match status" value="1"/>
</dbReference>
<reference evidence="5" key="1">
    <citation type="journal article" date="2013" name="Genome Announc.">
        <title>Genome sequence of the basidiomycetous yeast Pseudozyma antarctica T-34, a producer of the glycolipid biosurfactants mannosylerythritol lipids.</title>
        <authorList>
            <person name="Morita T."/>
            <person name="Koike H."/>
            <person name="Koyama Y."/>
            <person name="Hagiwara H."/>
            <person name="Ito E."/>
            <person name="Fukuoka T."/>
            <person name="Imura T."/>
            <person name="Machida M."/>
            <person name="Kitamoto D."/>
        </authorList>
    </citation>
    <scope>NUCLEOTIDE SEQUENCE [LARGE SCALE GENOMIC DNA]</scope>
    <source>
        <strain evidence="5">T-34</strain>
    </source>
</reference>
<dbReference type="InterPro" id="IPR052369">
    <property type="entry name" value="UG_Glycosaminoglycan_Hydrolase"/>
</dbReference>
<comment type="similarity">
    <text evidence="2">Belongs to the glycosyl hydrolase 88 family.</text>
</comment>
<keyword evidence="1" id="KW-0378">Hydrolase</keyword>
<dbReference type="GO" id="GO:0000272">
    <property type="term" value="P:polysaccharide catabolic process"/>
    <property type="evidence" value="ECO:0007669"/>
    <property type="project" value="TreeGrafter"/>
</dbReference>
<sequence>MITATPTSAIPNVSRPEGSQRADIDLPATGDLTFCAAYLLAVTNTAKIWAVAQRELDKPEPPTSMPEYTLPGESRYQSTPASFWTSGFFPGSLYLIYERQRRWPSRTIQKPDIASLQRACKWWTEALHEQAHQKGTHDLGFLIQPWAQLAWELDEDVKSRDSLLVAARGLADRFEERVGAIRSWDTCFTKRYAFADPSKDFLVIIDNLMNRRLAEVATEHALTTLKSHVRADNSTCHVVNFDQGTGEIKERITNQGYSDESCWSRGQAWGITGFAQVYGWTKDPRFLAASKRLADYFLRRLPQDGVPSWDFDAPGPNKPRDTSAAMVAAYGLILLAEADPLQSRKYLASALRLVESVCRLSFSKPEARFVGVSPSGVPISDVGGHDTILLNATINNYEFAPRRWADHGLVYADYYFLRIGNKLLEMGLL</sequence>
<dbReference type="InterPro" id="IPR012341">
    <property type="entry name" value="6hp_glycosidase-like_sf"/>
</dbReference>
<dbReference type="Gene3D" id="1.50.10.10">
    <property type="match status" value="1"/>
</dbReference>
<dbReference type="InterPro" id="IPR008928">
    <property type="entry name" value="6-hairpin_glycosidase_sf"/>
</dbReference>
<feature type="region of interest" description="Disordered" evidence="3">
    <location>
        <begin position="1"/>
        <end position="22"/>
    </location>
</feature>
<dbReference type="SUPFAM" id="SSF48208">
    <property type="entry name" value="Six-hairpin glycosidases"/>
    <property type="match status" value="1"/>
</dbReference>
<evidence type="ECO:0000256" key="1">
    <source>
        <dbReference type="ARBA" id="ARBA00022801"/>
    </source>
</evidence>
<name>M9M5N0_PSEA3</name>
<dbReference type="STRING" id="1151754.M9M5N0"/>
<dbReference type="EMBL" id="DF196784">
    <property type="protein sequence ID" value="GAC75880.1"/>
    <property type="molecule type" value="Genomic_DNA"/>
</dbReference>
<evidence type="ECO:0000256" key="3">
    <source>
        <dbReference type="SAM" id="MobiDB-lite"/>
    </source>
</evidence>
<evidence type="ECO:0000313" key="5">
    <source>
        <dbReference type="Proteomes" id="UP000011976"/>
    </source>
</evidence>
<dbReference type="AlphaFoldDB" id="M9M5N0"/>
<gene>
    <name evidence="4" type="ORF">PANT_18d00114</name>
</gene>
<evidence type="ECO:0000256" key="2">
    <source>
        <dbReference type="ARBA" id="ARBA00038358"/>
    </source>
</evidence>